<evidence type="ECO:0000256" key="2">
    <source>
        <dbReference type="SAM" id="Phobius"/>
    </source>
</evidence>
<feature type="region of interest" description="Disordered" evidence="1">
    <location>
        <begin position="220"/>
        <end position="239"/>
    </location>
</feature>
<keyword evidence="3" id="KW-0732">Signal</keyword>
<evidence type="ECO:0000256" key="1">
    <source>
        <dbReference type="SAM" id="MobiDB-lite"/>
    </source>
</evidence>
<evidence type="ECO:0000256" key="3">
    <source>
        <dbReference type="SAM" id="SignalP"/>
    </source>
</evidence>
<feature type="chain" id="PRO_5028950837" evidence="3">
    <location>
        <begin position="25"/>
        <end position="424"/>
    </location>
</feature>
<name>A0A7G6X065_9ACTN</name>
<keyword evidence="5" id="KW-1185">Reference proteome</keyword>
<feature type="signal peptide" evidence="3">
    <location>
        <begin position="1"/>
        <end position="24"/>
    </location>
</feature>
<feature type="transmembrane region" description="Helical" evidence="2">
    <location>
        <begin position="196"/>
        <end position="216"/>
    </location>
</feature>
<feature type="region of interest" description="Disordered" evidence="1">
    <location>
        <begin position="163"/>
        <end position="190"/>
    </location>
</feature>
<proteinExistence type="predicted"/>
<keyword evidence="2" id="KW-1133">Transmembrane helix</keyword>
<dbReference type="EMBL" id="CP043661">
    <property type="protein sequence ID" value="QNE19630.1"/>
    <property type="molecule type" value="Genomic_DNA"/>
</dbReference>
<protein>
    <submittedName>
        <fullName evidence="4">Uncharacterized protein</fullName>
    </submittedName>
</protein>
<sequence>MSARLLRLVPLAALAFLFPVPAAAAPPELPDQIAASWRTDHVFVYPAMRPGFPPAELDRIRAATRTVNFPVYVALLPRTPATRAGDLDLPTLLQARVGQPGLYLVWTVTDDYWSGDEILIRPGGLKGRSLTGVQLDDKSDNKLITTRPAPGIVRTIQQAATAYDGRPLPDVPAGDLPPPDEEDSGLSTTDKEDRSAFIGMGAGGLAGFLLAIGLTLRHQRRRPAPKSRPGGSKKPGTPATITSVQLQADRWIAKADRAVRSLEARIKASGRSRAKLNLPELLDQRDDASERLTAARALRSAAPDDLAATAGALVLARQAQQAAGGNEVQPPCFFDPTHQPGTVQAAWSEGTEVPACPACAKILARGETPPGFRLWKKSGLLRLDHKAVPYWTLDPKEEPLLATGFGALEDDLADRAGRVYGAGR</sequence>
<reference evidence="5" key="1">
    <citation type="submission" date="2019-09" db="EMBL/GenBank/DDBJ databases">
        <title>Antimicrobial potential of Antarctic Bacteria.</title>
        <authorList>
            <person name="Benaud N."/>
            <person name="Edwards R.J."/>
            <person name="Ferrari B.C."/>
        </authorList>
    </citation>
    <scope>NUCLEOTIDE SEQUENCE [LARGE SCALE GENOMIC DNA]</scope>
    <source>
        <strain evidence="5">SPB151</strain>
    </source>
</reference>
<evidence type="ECO:0000313" key="5">
    <source>
        <dbReference type="Proteomes" id="UP000515563"/>
    </source>
</evidence>
<dbReference type="RefSeq" id="WP_185448910.1">
    <property type="nucleotide sequence ID" value="NZ_CP043661.1"/>
</dbReference>
<gene>
    <name evidence="4" type="ORF">F1D05_19050</name>
</gene>
<keyword evidence="2" id="KW-0812">Transmembrane</keyword>
<dbReference type="AlphaFoldDB" id="A0A7G6X065"/>
<evidence type="ECO:0000313" key="4">
    <source>
        <dbReference type="EMBL" id="QNE19630.1"/>
    </source>
</evidence>
<organism evidence="4 5">
    <name type="scientific">Kribbella qitaiheensis</name>
    <dbReference type="NCBI Taxonomy" id="1544730"/>
    <lineage>
        <taxon>Bacteria</taxon>
        <taxon>Bacillati</taxon>
        <taxon>Actinomycetota</taxon>
        <taxon>Actinomycetes</taxon>
        <taxon>Propionibacteriales</taxon>
        <taxon>Kribbellaceae</taxon>
        <taxon>Kribbella</taxon>
    </lineage>
</organism>
<dbReference type="KEGG" id="kqi:F1D05_19050"/>
<keyword evidence="2" id="KW-0472">Membrane</keyword>
<accession>A0A7G6X065</accession>
<reference evidence="4 5" key="2">
    <citation type="journal article" date="2020" name="Microbiol. Resour. Announc.">
        <title>Antarctic desert soil bacteria exhibit high novel natural product potential, evaluated through long-read genome sequencing and comparative genomics.</title>
        <authorList>
            <person name="Benaud N."/>
            <person name="Edwards R.J."/>
            <person name="Amos T.G."/>
            <person name="D'Agostino P.M."/>
            <person name="Gutierrez-Chavez C."/>
            <person name="Montgomery K."/>
            <person name="Nicetic I."/>
            <person name="Ferrari B.C."/>
        </authorList>
    </citation>
    <scope>NUCLEOTIDE SEQUENCE [LARGE SCALE GENOMIC DNA]</scope>
    <source>
        <strain evidence="4 5">SPB151</strain>
    </source>
</reference>
<dbReference type="Proteomes" id="UP000515563">
    <property type="component" value="Chromosome"/>
</dbReference>